<dbReference type="SUPFAM" id="SSF69060">
    <property type="entry name" value="Arp2/3 complex 21 kDa subunit ARPC3"/>
    <property type="match status" value="1"/>
</dbReference>
<keyword evidence="7" id="KW-1185">Reference proteome</keyword>
<evidence type="ECO:0000256" key="2">
    <source>
        <dbReference type="ARBA" id="ARBA00010856"/>
    </source>
</evidence>
<dbReference type="AlphaFoldDB" id="A0A914DRR3"/>
<dbReference type="InterPro" id="IPR036753">
    <property type="entry name" value="ARPC3_sf"/>
</dbReference>
<comment type="subunit">
    <text evidence="6">Component of the Arp2/3 complex.</text>
</comment>
<dbReference type="Pfam" id="PF04062">
    <property type="entry name" value="P21-Arc"/>
    <property type="match status" value="1"/>
</dbReference>
<evidence type="ECO:0000256" key="6">
    <source>
        <dbReference type="PIRNR" id="PIRNR016315"/>
    </source>
</evidence>
<dbReference type="GO" id="GO:0030833">
    <property type="term" value="P:regulation of actin filament polymerization"/>
    <property type="evidence" value="ECO:0007669"/>
    <property type="project" value="InterPro"/>
</dbReference>
<evidence type="ECO:0000313" key="7">
    <source>
        <dbReference type="Proteomes" id="UP000887540"/>
    </source>
</evidence>
<evidence type="ECO:0000256" key="5">
    <source>
        <dbReference type="ARBA" id="ARBA00023212"/>
    </source>
</evidence>
<reference evidence="8" key="1">
    <citation type="submission" date="2022-11" db="UniProtKB">
        <authorList>
            <consortium name="WormBaseParasite"/>
        </authorList>
    </citation>
    <scope>IDENTIFICATION</scope>
</reference>
<proteinExistence type="inferred from homology"/>
<dbReference type="PANTHER" id="PTHR12391">
    <property type="entry name" value="ARP2/3 COMPLEX 21 KD SUBUNIT"/>
    <property type="match status" value="1"/>
</dbReference>
<evidence type="ECO:0000313" key="8">
    <source>
        <dbReference type="WBParaSite" id="ACRNAN_scaffold3462.g10388.t1"/>
    </source>
</evidence>
<dbReference type="Gene3D" id="1.10.1760.10">
    <property type="entry name" value="Actin-related protein 2/3 complex subunit 3"/>
    <property type="match status" value="1"/>
</dbReference>
<name>A0A914DRR3_9BILA</name>
<dbReference type="GO" id="GO:0034314">
    <property type="term" value="P:Arp2/3 complex-mediated actin nucleation"/>
    <property type="evidence" value="ECO:0007669"/>
    <property type="project" value="UniProtKB-UniRule"/>
</dbReference>
<dbReference type="InterPro" id="IPR007204">
    <property type="entry name" value="ARPC3"/>
</dbReference>
<dbReference type="GO" id="GO:0003779">
    <property type="term" value="F:actin binding"/>
    <property type="evidence" value="ECO:0007669"/>
    <property type="project" value="UniProtKB-KW"/>
</dbReference>
<evidence type="ECO:0000256" key="3">
    <source>
        <dbReference type="ARBA" id="ARBA00022490"/>
    </source>
</evidence>
<comment type="similarity">
    <text evidence="2 6">Belongs to the ARPC3 family.</text>
</comment>
<keyword evidence="4 6" id="KW-0009">Actin-binding</keyword>
<evidence type="ECO:0000256" key="1">
    <source>
        <dbReference type="ARBA" id="ARBA00004245"/>
    </source>
</evidence>
<protein>
    <recommendedName>
        <fullName evidence="6">Actin-related protein 2/3 complex subunit 3</fullName>
    </recommendedName>
</protein>
<organism evidence="7 8">
    <name type="scientific">Acrobeloides nanus</name>
    <dbReference type="NCBI Taxonomy" id="290746"/>
    <lineage>
        <taxon>Eukaryota</taxon>
        <taxon>Metazoa</taxon>
        <taxon>Ecdysozoa</taxon>
        <taxon>Nematoda</taxon>
        <taxon>Chromadorea</taxon>
        <taxon>Rhabditida</taxon>
        <taxon>Tylenchina</taxon>
        <taxon>Cephalobomorpha</taxon>
        <taxon>Cephaloboidea</taxon>
        <taxon>Cephalobidae</taxon>
        <taxon>Acrobeloides</taxon>
    </lineage>
</organism>
<dbReference type="PIRSF" id="PIRSF016315">
    <property type="entry name" value="ARP2/3_P21-Arc"/>
    <property type="match status" value="1"/>
</dbReference>
<keyword evidence="5 6" id="KW-0206">Cytoskeleton</keyword>
<keyword evidence="3 6" id="KW-0963">Cytoplasm</keyword>
<dbReference type="GO" id="GO:0005885">
    <property type="term" value="C:Arp2/3 protein complex"/>
    <property type="evidence" value="ECO:0007669"/>
    <property type="project" value="UniProtKB-UniRule"/>
</dbReference>
<comment type="function">
    <text evidence="6">Functions as component of the Arp2/3 complex which is involved in regulation of actin polymerization and together with an activating nucleation-promoting factor (NPF) mediates the formation of branched actin networks.</text>
</comment>
<comment type="subcellular location">
    <subcellularLocation>
        <location evidence="1 6">Cytoplasm</location>
        <location evidence="1 6">Cytoskeleton</location>
    </subcellularLocation>
</comment>
<evidence type="ECO:0000256" key="4">
    <source>
        <dbReference type="ARBA" id="ARBA00023203"/>
    </source>
</evidence>
<accession>A0A914DRR3</accession>
<dbReference type="WBParaSite" id="ACRNAN_scaffold3462.g10388.t1">
    <property type="protein sequence ID" value="ACRNAN_scaffold3462.g10388.t1"/>
    <property type="gene ID" value="ACRNAN_scaffold3462.g10388"/>
</dbReference>
<sequence length="179" mass="20354">MPAYHSKYNENVELSVGNMALLPLRTAAKGPAPRLDANTEDIIDEALAYFKPNVFFRQYEIKGPADRTLIYLILYITECLKKLQRCPSKNQGVKDMNTLALETKLPIPGESSFPLNGLYKAPSNPQEEELMRSYLQQLRQELGARLVEIVFNTPDGAPSKWWVSFAKRRFMDKSLSQAN</sequence>
<dbReference type="Proteomes" id="UP000887540">
    <property type="component" value="Unplaced"/>
</dbReference>